<keyword evidence="3" id="KW-1185">Reference proteome</keyword>
<evidence type="ECO:0000313" key="2">
    <source>
        <dbReference type="EMBL" id="PMC79752.1"/>
    </source>
</evidence>
<dbReference type="AlphaFoldDB" id="A0A2N6UDV9"/>
<gene>
    <name evidence="2" type="ORF">CJ191_04665</name>
</gene>
<comment type="caution">
    <text evidence="2">The sequence shown here is derived from an EMBL/GenBank/DDBJ whole genome shotgun (WGS) entry which is preliminary data.</text>
</comment>
<dbReference type="GO" id="GO:0005524">
    <property type="term" value="F:ATP binding"/>
    <property type="evidence" value="ECO:0007669"/>
    <property type="project" value="UniProtKB-KW"/>
</dbReference>
<dbReference type="Gene3D" id="3.90.1570.50">
    <property type="match status" value="1"/>
</dbReference>
<dbReference type="GO" id="GO:0009307">
    <property type="term" value="P:DNA restriction-modification system"/>
    <property type="evidence" value="ECO:0007669"/>
    <property type="project" value="UniProtKB-KW"/>
</dbReference>
<proteinExistence type="predicted"/>
<dbReference type="GO" id="GO:0009035">
    <property type="term" value="F:type I site-specific deoxyribonuclease activity"/>
    <property type="evidence" value="ECO:0007669"/>
    <property type="project" value="UniProtKB-EC"/>
</dbReference>
<dbReference type="Proteomes" id="UP000235701">
    <property type="component" value="Unassembled WGS sequence"/>
</dbReference>
<organism evidence="2 3">
    <name type="scientific">Aerococcus viridans</name>
    <dbReference type="NCBI Taxonomy" id="1377"/>
    <lineage>
        <taxon>Bacteria</taxon>
        <taxon>Bacillati</taxon>
        <taxon>Bacillota</taxon>
        <taxon>Bacilli</taxon>
        <taxon>Lactobacillales</taxon>
        <taxon>Aerococcaceae</taxon>
        <taxon>Aerococcus</taxon>
    </lineage>
</organism>
<dbReference type="RefSeq" id="WP_102199118.1">
    <property type="nucleotide sequence ID" value="NZ_PNHQ01000009.1"/>
</dbReference>
<dbReference type="GO" id="GO:0003677">
    <property type="term" value="F:DNA binding"/>
    <property type="evidence" value="ECO:0007669"/>
    <property type="project" value="UniProtKB-KW"/>
</dbReference>
<protein>
    <recommendedName>
        <fullName evidence="1">Restriction endonuclease type I HsdR N-terminal domain-containing protein</fullName>
    </recommendedName>
</protein>
<dbReference type="Pfam" id="PF04313">
    <property type="entry name" value="HSDR_N"/>
    <property type="match status" value="1"/>
</dbReference>
<dbReference type="InterPro" id="IPR007409">
    <property type="entry name" value="Restrct_endonuc_type1_HsdR_N"/>
</dbReference>
<evidence type="ECO:0000259" key="1">
    <source>
        <dbReference type="Pfam" id="PF04313"/>
    </source>
</evidence>
<evidence type="ECO:0000313" key="3">
    <source>
        <dbReference type="Proteomes" id="UP000235701"/>
    </source>
</evidence>
<name>A0A2N6UDV9_9LACT</name>
<feature type="domain" description="Restriction endonuclease type I HsdR N-terminal" evidence="1">
    <location>
        <begin position="2"/>
        <end position="35"/>
    </location>
</feature>
<dbReference type="EMBL" id="PNHQ01000009">
    <property type="protein sequence ID" value="PMC79752.1"/>
    <property type="molecule type" value="Genomic_DNA"/>
</dbReference>
<reference evidence="2 3" key="1">
    <citation type="submission" date="2017-09" db="EMBL/GenBank/DDBJ databases">
        <title>Bacterial strain isolated from the female urinary microbiota.</title>
        <authorList>
            <person name="Thomas-White K."/>
            <person name="Kumar N."/>
            <person name="Forster S."/>
            <person name="Putonti C."/>
            <person name="Lawley T."/>
            <person name="Wolfe A.J."/>
        </authorList>
    </citation>
    <scope>NUCLEOTIDE SEQUENCE [LARGE SCALE GENOMIC DNA]</scope>
    <source>
        <strain evidence="2 3">UMB0240</strain>
    </source>
</reference>
<accession>A0A2N6UDV9</accession>
<sequence>MDLENPMNNDFRVVSELTYKRQNEEFRPDITILVN</sequence>